<dbReference type="Gene3D" id="3.30.160.60">
    <property type="entry name" value="Classic Zinc Finger"/>
    <property type="match status" value="2"/>
</dbReference>
<dbReference type="InterPro" id="IPR013087">
    <property type="entry name" value="Znf_C2H2_type"/>
</dbReference>
<dbReference type="PROSITE" id="PS50157">
    <property type="entry name" value="ZINC_FINGER_C2H2_2"/>
    <property type="match status" value="3"/>
</dbReference>
<evidence type="ECO:0000256" key="8">
    <source>
        <dbReference type="PROSITE-ProRule" id="PRU00042"/>
    </source>
</evidence>
<accession>A0ABQ9P1Z6</accession>
<feature type="domain" description="C2H2-type" evidence="9">
    <location>
        <begin position="135"/>
        <end position="164"/>
    </location>
</feature>
<evidence type="ECO:0000256" key="1">
    <source>
        <dbReference type="ARBA" id="ARBA00004123"/>
    </source>
</evidence>
<evidence type="ECO:0000313" key="10">
    <source>
        <dbReference type="EMBL" id="KAJ9668639.1"/>
    </source>
</evidence>
<keyword evidence="3 8" id="KW-0863">Zinc-finger</keyword>
<keyword evidence="6" id="KW-0804">Transcription</keyword>
<evidence type="ECO:0000259" key="9">
    <source>
        <dbReference type="PROSITE" id="PS50157"/>
    </source>
</evidence>
<comment type="subcellular location">
    <subcellularLocation>
        <location evidence="1">Nucleus</location>
    </subcellularLocation>
</comment>
<evidence type="ECO:0000256" key="7">
    <source>
        <dbReference type="ARBA" id="ARBA00023242"/>
    </source>
</evidence>
<dbReference type="EMBL" id="JAPDRL010000006">
    <property type="protein sequence ID" value="KAJ9668639.1"/>
    <property type="molecule type" value="Genomic_DNA"/>
</dbReference>
<dbReference type="PANTHER" id="PTHR46179">
    <property type="entry name" value="ZINC FINGER PROTEIN"/>
    <property type="match status" value="1"/>
</dbReference>
<keyword evidence="11" id="KW-1185">Reference proteome</keyword>
<dbReference type="SUPFAM" id="SSF57667">
    <property type="entry name" value="beta-beta-alpha zinc fingers"/>
    <property type="match status" value="2"/>
</dbReference>
<evidence type="ECO:0000256" key="2">
    <source>
        <dbReference type="ARBA" id="ARBA00022723"/>
    </source>
</evidence>
<dbReference type="Proteomes" id="UP001172684">
    <property type="component" value="Unassembled WGS sequence"/>
</dbReference>
<keyword evidence="7" id="KW-0539">Nucleus</keyword>
<dbReference type="PROSITE" id="PS00028">
    <property type="entry name" value="ZINC_FINGER_C2H2_1"/>
    <property type="match status" value="2"/>
</dbReference>
<evidence type="ECO:0000313" key="11">
    <source>
        <dbReference type="Proteomes" id="UP001172684"/>
    </source>
</evidence>
<evidence type="ECO:0000256" key="4">
    <source>
        <dbReference type="ARBA" id="ARBA00022833"/>
    </source>
</evidence>
<sequence>MCNHIDEVHIADIKSASKSWVCGWYGCDRHNTNGFGNKAKLRRHCEIHCLYNGFQCPEPGCLALCRTQQCLDNHMRTHTGECPFKCPYEANGPRLYVEAELHVATKAALKCEREFSTKTGLDTHIRAIHTREKKFVCDFEGCDFACADSSNLSKHRKKHLGGNPKVFRCLHPGCTHAPKGSWDEIRRHFVAKGHCRELLDDKGDAQAEYKRAAREAKKTAPETLARKVKTRQAKVMKREKTLAAGAAATAAPGTGYPDTTYSASTVPSTTMDTTSTATTTYDYGLPSAEGGPLDMMMF</sequence>
<dbReference type="PANTHER" id="PTHR46179:SF13">
    <property type="entry name" value="C2H2-TYPE DOMAIN-CONTAINING PROTEIN"/>
    <property type="match status" value="1"/>
</dbReference>
<proteinExistence type="predicted"/>
<keyword evidence="5" id="KW-0805">Transcription regulation</keyword>
<dbReference type="InterPro" id="IPR036236">
    <property type="entry name" value="Znf_C2H2_sf"/>
</dbReference>
<feature type="domain" description="C2H2-type" evidence="9">
    <location>
        <begin position="54"/>
        <end position="83"/>
    </location>
</feature>
<evidence type="ECO:0000256" key="3">
    <source>
        <dbReference type="ARBA" id="ARBA00022771"/>
    </source>
</evidence>
<reference evidence="10" key="1">
    <citation type="submission" date="2022-10" db="EMBL/GenBank/DDBJ databases">
        <title>Culturing micro-colonial fungi from biological soil crusts in the Mojave desert and describing Neophaeococcomyces mojavensis, and introducing the new genera and species Taxawa tesnikishii.</title>
        <authorList>
            <person name="Kurbessoian T."/>
            <person name="Stajich J.E."/>
        </authorList>
    </citation>
    <scope>NUCLEOTIDE SEQUENCE</scope>
    <source>
        <strain evidence="10">TK_1</strain>
    </source>
</reference>
<gene>
    <name evidence="10" type="ORF">H2201_001281</name>
</gene>
<protein>
    <recommendedName>
        <fullName evidence="9">C2H2-type domain-containing protein</fullName>
    </recommendedName>
</protein>
<evidence type="ECO:0000256" key="5">
    <source>
        <dbReference type="ARBA" id="ARBA00023015"/>
    </source>
</evidence>
<keyword evidence="4" id="KW-0862">Zinc</keyword>
<feature type="domain" description="C2H2-type" evidence="9">
    <location>
        <begin position="105"/>
        <end position="134"/>
    </location>
</feature>
<dbReference type="SMART" id="SM00355">
    <property type="entry name" value="ZnF_C2H2"/>
    <property type="match status" value="5"/>
</dbReference>
<organism evidence="10 11">
    <name type="scientific">Coniosporium apollinis</name>
    <dbReference type="NCBI Taxonomy" id="61459"/>
    <lineage>
        <taxon>Eukaryota</taxon>
        <taxon>Fungi</taxon>
        <taxon>Dikarya</taxon>
        <taxon>Ascomycota</taxon>
        <taxon>Pezizomycotina</taxon>
        <taxon>Dothideomycetes</taxon>
        <taxon>Dothideomycetes incertae sedis</taxon>
        <taxon>Coniosporium</taxon>
    </lineage>
</organism>
<keyword evidence="2" id="KW-0479">Metal-binding</keyword>
<evidence type="ECO:0000256" key="6">
    <source>
        <dbReference type="ARBA" id="ARBA00023163"/>
    </source>
</evidence>
<dbReference type="InterPro" id="IPR051061">
    <property type="entry name" value="Zinc_finger_trans_reg"/>
</dbReference>
<name>A0ABQ9P1Z6_9PEZI</name>
<comment type="caution">
    <text evidence="10">The sequence shown here is derived from an EMBL/GenBank/DDBJ whole genome shotgun (WGS) entry which is preliminary data.</text>
</comment>